<dbReference type="AlphaFoldDB" id="A0A225W1D3"/>
<dbReference type="Pfam" id="PF15016">
    <property type="entry name" value="C5orf34_C"/>
    <property type="match status" value="1"/>
</dbReference>
<dbReference type="InterPro" id="IPR053901">
    <property type="entry name" value="C5orf34-like"/>
</dbReference>
<dbReference type="PANTHER" id="PTHR34531:SF1">
    <property type="entry name" value="CHROMOSOME 5 OPEN READING FRAME 34"/>
    <property type="match status" value="1"/>
</dbReference>
<dbReference type="PANTHER" id="PTHR34531">
    <property type="entry name" value="ZGC:153352"/>
    <property type="match status" value="1"/>
</dbReference>
<accession>A0A225W1D3</accession>
<proteinExistence type="predicted"/>
<gene>
    <name evidence="2" type="ORF">PHMEG_00015403</name>
</gene>
<sequence length="495" mass="56182">MRRRCLVLADGSAIGCYQRNRHETHIVVLEASGHTYSYIQPDGTRTQHLTPTALSSHRPLVVDTVNTRNRFTQQAPYVHHRLIDSKHVRRQLRIREPRARWPTLEGKTKVSRLFNRMDNCFEMQSIEGAAKIQLHPSGKLVEIYYVVEVKMSEDAVDESSSHAHYMTLHRSFAVRQTPADFEFPLKLLLAAKTAWDKDREAEMEYNGPDESLMVSALPRNGAFAARPAFSVIATSNDGLLVDGDREDCLLLAEILRVATLPSKFLYQRVVAEVVEKDTTVLVQMNNERLLLTGSDGFFTWYDEEGRLQHRFTRETIPPAPTIETKNCSSSVVSLCQHIDYVLTEHGRFRAFRDGRVRVAFADRTILQVDRDGECCSFFSPDGSLGQTTLASAPLRHRTYIYQALEFGDWAFASQEERMQRYEKRQDAQAIVARELQRITVRCGMNAELEAPQQIIEPSLTLSPAAVRELQAATMQHIANVDHALQVASYVSTSNT</sequence>
<keyword evidence="3" id="KW-1185">Reference proteome</keyword>
<feature type="domain" description="C5orf34-like C-terminal" evidence="1">
    <location>
        <begin position="341"/>
        <end position="408"/>
    </location>
</feature>
<dbReference type="InterPro" id="IPR027865">
    <property type="entry name" value="C5orf34-like_C"/>
</dbReference>
<evidence type="ECO:0000313" key="3">
    <source>
        <dbReference type="Proteomes" id="UP000198211"/>
    </source>
</evidence>
<name>A0A225W1D3_9STRA</name>
<dbReference type="OrthoDB" id="75908at2759"/>
<protein>
    <recommendedName>
        <fullName evidence="1">C5orf34-like C-terminal domain-containing protein</fullName>
    </recommendedName>
</protein>
<reference evidence="3" key="1">
    <citation type="submission" date="2017-03" db="EMBL/GenBank/DDBJ databases">
        <title>Phytopthora megakarya and P. palmivora, two closely related causual agents of cacao black pod achieved similar genome size and gene model numbers by different mechanisms.</title>
        <authorList>
            <person name="Ali S."/>
            <person name="Shao J."/>
            <person name="Larry D.J."/>
            <person name="Kronmiller B."/>
            <person name="Shen D."/>
            <person name="Strem M.D."/>
            <person name="Melnick R.L."/>
            <person name="Guiltinan M.J."/>
            <person name="Tyler B.M."/>
            <person name="Meinhardt L.W."/>
            <person name="Bailey B.A."/>
        </authorList>
    </citation>
    <scope>NUCLEOTIDE SEQUENCE [LARGE SCALE GENOMIC DNA]</scope>
    <source>
        <strain evidence="3">zdho120</strain>
    </source>
</reference>
<dbReference type="EMBL" id="NBNE01002091">
    <property type="protein sequence ID" value="OWZ11561.1"/>
    <property type="molecule type" value="Genomic_DNA"/>
</dbReference>
<dbReference type="Proteomes" id="UP000198211">
    <property type="component" value="Unassembled WGS sequence"/>
</dbReference>
<evidence type="ECO:0000313" key="2">
    <source>
        <dbReference type="EMBL" id="OWZ11561.1"/>
    </source>
</evidence>
<organism evidence="2 3">
    <name type="scientific">Phytophthora megakarya</name>
    <dbReference type="NCBI Taxonomy" id="4795"/>
    <lineage>
        <taxon>Eukaryota</taxon>
        <taxon>Sar</taxon>
        <taxon>Stramenopiles</taxon>
        <taxon>Oomycota</taxon>
        <taxon>Peronosporomycetes</taxon>
        <taxon>Peronosporales</taxon>
        <taxon>Peronosporaceae</taxon>
        <taxon>Phytophthora</taxon>
    </lineage>
</organism>
<comment type="caution">
    <text evidence="2">The sequence shown here is derived from an EMBL/GenBank/DDBJ whole genome shotgun (WGS) entry which is preliminary data.</text>
</comment>
<evidence type="ECO:0000259" key="1">
    <source>
        <dbReference type="Pfam" id="PF15016"/>
    </source>
</evidence>